<proteinExistence type="predicted"/>
<dbReference type="Pfam" id="PF00535">
    <property type="entry name" value="Glycos_transf_2"/>
    <property type="match status" value="1"/>
</dbReference>
<dbReference type="RefSeq" id="WP_020994190.1">
    <property type="nucleotide sequence ID" value="NZ_JAHOLN010000012.1"/>
</dbReference>
<evidence type="ECO:0000313" key="5">
    <source>
        <dbReference type="Proteomes" id="UP000261032"/>
    </source>
</evidence>
<dbReference type="EMBL" id="QUSL01000053">
    <property type="protein sequence ID" value="RGD77728.1"/>
    <property type="molecule type" value="Genomic_DNA"/>
</dbReference>
<dbReference type="AlphaFoldDB" id="A0A3E3E7T5"/>
<keyword evidence="1" id="KW-0328">Glycosyltransferase</keyword>
<dbReference type="CDD" id="cd00761">
    <property type="entry name" value="Glyco_tranf_GTA_type"/>
    <property type="match status" value="1"/>
</dbReference>
<dbReference type="SUPFAM" id="SSF53448">
    <property type="entry name" value="Nucleotide-diphospho-sugar transferases"/>
    <property type="match status" value="1"/>
</dbReference>
<keyword evidence="2 4" id="KW-0808">Transferase</keyword>
<dbReference type="Gene3D" id="3.90.550.10">
    <property type="entry name" value="Spore Coat Polysaccharide Biosynthesis Protein SpsA, Chain A"/>
    <property type="match status" value="1"/>
</dbReference>
<dbReference type="Proteomes" id="UP000261032">
    <property type="component" value="Unassembled WGS sequence"/>
</dbReference>
<evidence type="ECO:0000259" key="3">
    <source>
        <dbReference type="Pfam" id="PF00535"/>
    </source>
</evidence>
<evidence type="ECO:0000256" key="1">
    <source>
        <dbReference type="ARBA" id="ARBA00022676"/>
    </source>
</evidence>
<feature type="domain" description="Glycosyltransferase 2-like" evidence="3">
    <location>
        <begin position="6"/>
        <end position="131"/>
    </location>
</feature>
<dbReference type="PANTHER" id="PTHR22916:SF51">
    <property type="entry name" value="GLYCOSYLTRANSFERASE EPSH-RELATED"/>
    <property type="match status" value="1"/>
</dbReference>
<dbReference type="InterPro" id="IPR029044">
    <property type="entry name" value="Nucleotide-diphossugar_trans"/>
</dbReference>
<protein>
    <submittedName>
        <fullName evidence="4">Glycosyltransferase family 2 protein</fullName>
    </submittedName>
</protein>
<comment type="caution">
    <text evidence="4">The sequence shown here is derived from an EMBL/GenBank/DDBJ whole genome shotgun (WGS) entry which is preliminary data.</text>
</comment>
<accession>A0A3E3E7T5</accession>
<gene>
    <name evidence="4" type="ORF">DXB93_17805</name>
</gene>
<evidence type="ECO:0000313" key="4">
    <source>
        <dbReference type="EMBL" id="RGD77728.1"/>
    </source>
</evidence>
<dbReference type="GO" id="GO:0016757">
    <property type="term" value="F:glycosyltransferase activity"/>
    <property type="evidence" value="ECO:0007669"/>
    <property type="project" value="UniProtKB-KW"/>
</dbReference>
<evidence type="ECO:0000256" key="2">
    <source>
        <dbReference type="ARBA" id="ARBA00022679"/>
    </source>
</evidence>
<dbReference type="InterPro" id="IPR001173">
    <property type="entry name" value="Glyco_trans_2-like"/>
</dbReference>
<organism evidence="4 5">
    <name type="scientific">Thomasclavelia ramosa</name>
    <dbReference type="NCBI Taxonomy" id="1547"/>
    <lineage>
        <taxon>Bacteria</taxon>
        <taxon>Bacillati</taxon>
        <taxon>Bacillota</taxon>
        <taxon>Erysipelotrichia</taxon>
        <taxon>Erysipelotrichales</taxon>
        <taxon>Coprobacillaceae</taxon>
        <taxon>Thomasclavelia</taxon>
    </lineage>
</organism>
<sequence>MEELVSIVVPVYNMGNSIEICVNSLLKQDYANIEILLVDDGSKDNSLEKCNKLKDKDNRIRVYHTENRGSGPARNTGIENAKGQYIYFPDADDQLEENAISMLVAGMQKGKYDLVVFGYKSLDKNGNTVLLKQYPEMEKKGEDVRQDYSNYVASTRKYGIQGAPWNKFFDLSLIKMHSIEYPPLRRHQDEGFISRYMCFCNNIHFIQPILYIHNLNDLKKEWDKYPVDYIDAVMGLYNTKKETILTWNKKDKKTKTIIEHEYICNVIKSLEMSYSPKMHMKSIDRIPWIRKQVEKAEVLDIDIPNTLGRYQRIVLMLIRKNHIKMALIIMRFKIEVEKRGALKLLRR</sequence>
<reference evidence="4 5" key="1">
    <citation type="submission" date="2018-08" db="EMBL/GenBank/DDBJ databases">
        <title>A genome reference for cultivated species of the human gut microbiota.</title>
        <authorList>
            <person name="Zou Y."/>
            <person name="Xue W."/>
            <person name="Luo G."/>
        </authorList>
    </citation>
    <scope>NUCLEOTIDE SEQUENCE [LARGE SCALE GENOMIC DNA]</scope>
    <source>
        <strain evidence="4 5">OM06-4</strain>
    </source>
</reference>
<dbReference type="PANTHER" id="PTHR22916">
    <property type="entry name" value="GLYCOSYLTRANSFERASE"/>
    <property type="match status" value="1"/>
</dbReference>
<name>A0A3E3E7T5_9FIRM</name>